<evidence type="ECO:0000313" key="1">
    <source>
        <dbReference type="EMBL" id="TKK79148.1"/>
    </source>
</evidence>
<sequence length="77" mass="8387">MTITFDLNLLFRLEALLLTVQRGYLIGLSPAGCHAEATFGAHGMEVSRSEDYRLPKLVEVRNGLPLLPAAAYAIATQ</sequence>
<name>A0A4U3LT05_9ACTN</name>
<organism evidence="1 3">
    <name type="scientific">Kribbella jiaozuonensis</name>
    <dbReference type="NCBI Taxonomy" id="2575441"/>
    <lineage>
        <taxon>Bacteria</taxon>
        <taxon>Bacillati</taxon>
        <taxon>Actinomycetota</taxon>
        <taxon>Actinomycetes</taxon>
        <taxon>Propionibacteriales</taxon>
        <taxon>Kribbellaceae</taxon>
        <taxon>Kribbella</taxon>
    </lineage>
</organism>
<comment type="caution">
    <text evidence="1">The sequence shown here is derived from an EMBL/GenBank/DDBJ whole genome shotgun (WGS) entry which is preliminary data.</text>
</comment>
<dbReference type="AlphaFoldDB" id="A0A4U3LT05"/>
<evidence type="ECO:0000313" key="2">
    <source>
        <dbReference type="EMBL" id="TKK83218.1"/>
    </source>
</evidence>
<accession>A0A4U3LT05</accession>
<keyword evidence="3" id="KW-1185">Reference proteome</keyword>
<dbReference type="EMBL" id="SZPZ01000001">
    <property type="protein sequence ID" value="TKK83218.1"/>
    <property type="molecule type" value="Genomic_DNA"/>
</dbReference>
<evidence type="ECO:0000313" key="3">
    <source>
        <dbReference type="Proteomes" id="UP000305836"/>
    </source>
</evidence>
<dbReference type="EMBL" id="SZPZ01000002">
    <property type="protein sequence ID" value="TKK79148.1"/>
    <property type="molecule type" value="Genomic_DNA"/>
</dbReference>
<gene>
    <name evidence="2" type="ORF">FDA38_10955</name>
    <name evidence="1" type="ORF">FDA38_12000</name>
</gene>
<reference evidence="1 3" key="1">
    <citation type="submission" date="2019-04" db="EMBL/GenBank/DDBJ databases">
        <title>Kribbella sp. NEAU-THZ 27 nov., a novel actinomycete isolated from soil.</title>
        <authorList>
            <person name="Duan L."/>
        </authorList>
    </citation>
    <scope>NUCLEOTIDE SEQUENCE [LARGE SCALE GENOMIC DNA]</scope>
    <source>
        <strain evidence="1">NEAU-THZ 27</strain>
        <strain evidence="3">NEAU-THZ27</strain>
    </source>
</reference>
<dbReference type="OrthoDB" id="7185898at2"/>
<protein>
    <submittedName>
        <fullName evidence="1">Uncharacterized protein</fullName>
    </submittedName>
</protein>
<proteinExistence type="predicted"/>
<dbReference type="Proteomes" id="UP000305836">
    <property type="component" value="Unassembled WGS sequence"/>
</dbReference>